<accession>A0A6B0VCE3</accession>
<dbReference type="GO" id="GO:0006508">
    <property type="term" value="P:proteolysis"/>
    <property type="evidence" value="ECO:0007669"/>
    <property type="project" value="UniProtKB-KW"/>
</dbReference>
<reference evidence="2" key="1">
    <citation type="submission" date="2019-12" db="EMBL/GenBank/DDBJ databases">
        <title>An insight into the sialome of adult female Ixodes ricinus ticks feeding for 6 days.</title>
        <authorList>
            <person name="Perner J."/>
            <person name="Ribeiro J.M.C."/>
        </authorList>
    </citation>
    <scope>NUCLEOTIDE SEQUENCE</scope>
    <source>
        <strain evidence="2">Semi-engorged</strain>
        <tissue evidence="2">Salivary glands</tissue>
    </source>
</reference>
<dbReference type="AlphaFoldDB" id="A0A6B0VCE3"/>
<feature type="signal peptide" evidence="1">
    <location>
        <begin position="1"/>
        <end position="41"/>
    </location>
</feature>
<dbReference type="GO" id="GO:0008237">
    <property type="term" value="F:metallopeptidase activity"/>
    <property type="evidence" value="ECO:0007669"/>
    <property type="project" value="UniProtKB-KW"/>
</dbReference>
<protein>
    <submittedName>
        <fullName evidence="2">Putative secreted metalloprotease</fullName>
    </submittedName>
</protein>
<dbReference type="InterPro" id="IPR024079">
    <property type="entry name" value="MetalloPept_cat_dom_sf"/>
</dbReference>
<evidence type="ECO:0000256" key="1">
    <source>
        <dbReference type="SAM" id="SignalP"/>
    </source>
</evidence>
<keyword evidence="2" id="KW-0378">Hydrolase</keyword>
<feature type="chain" id="PRO_5025413612" evidence="1">
    <location>
        <begin position="42"/>
        <end position="376"/>
    </location>
</feature>
<organism evidence="2">
    <name type="scientific">Ixodes ricinus</name>
    <name type="common">Common tick</name>
    <name type="synonym">Acarus ricinus</name>
    <dbReference type="NCBI Taxonomy" id="34613"/>
    <lineage>
        <taxon>Eukaryota</taxon>
        <taxon>Metazoa</taxon>
        <taxon>Ecdysozoa</taxon>
        <taxon>Arthropoda</taxon>
        <taxon>Chelicerata</taxon>
        <taxon>Arachnida</taxon>
        <taxon>Acari</taxon>
        <taxon>Parasitiformes</taxon>
        <taxon>Ixodida</taxon>
        <taxon>Ixodoidea</taxon>
        <taxon>Ixodidae</taxon>
        <taxon>Ixodinae</taxon>
        <taxon>Ixodes</taxon>
    </lineage>
</organism>
<keyword evidence="1" id="KW-0732">Signal</keyword>
<name>A0A6B0VCE3_IXORI</name>
<keyword evidence="2" id="KW-0482">Metalloprotease</keyword>
<proteinExistence type="predicted"/>
<dbReference type="EMBL" id="GIFC01016805">
    <property type="protein sequence ID" value="MXU98888.1"/>
    <property type="molecule type" value="Transcribed_RNA"/>
</dbReference>
<dbReference type="SUPFAM" id="SSF55486">
    <property type="entry name" value="Metalloproteases ('zincins'), catalytic domain"/>
    <property type="match status" value="1"/>
</dbReference>
<sequence length="376" mass="42862">MFAFTVIWILSLRGICPSSLRSSRSPLLLLLFIFIPRIPNAEMCQSHTKPVPTKPPSVPSQRRHINLFLLSDYSHCQLFNNTGDQRLYMTVMANGVRATYSGLPHGLRLAVRLVGISCLSKSEQDRMYKTSIDKRDKLDGNSALWGLKIFASQNKTEFENATVIAMLTAYYFQEESKTGYSSFAGFCRITDQVALISDPHALYRIQEELAEHILRIMGVNLEEGLLKKCVRNQTDPQQCSLEKLNASLARMPQDCFRPRGQEVPQVTSLPGDVVDLPKLCKAMYSHIEKIEHCFEHEDTGMHRFFPVYKCELTCCVWKSSLDRKLHEDAAIQGLRCGVRNQICVNGDCYNREDWIKEHLPCGSVDIRPDVPRKKPF</sequence>
<keyword evidence="2" id="KW-0645">Protease</keyword>
<evidence type="ECO:0000313" key="2">
    <source>
        <dbReference type="EMBL" id="MXU98888.1"/>
    </source>
</evidence>
<dbReference type="Gene3D" id="3.40.390.10">
    <property type="entry name" value="Collagenase (Catalytic Domain)"/>
    <property type="match status" value="1"/>
</dbReference>